<gene>
    <name evidence="3" type="ORF">JX360_06130</name>
</gene>
<protein>
    <submittedName>
        <fullName evidence="3">Type II toxin-antitoxin system PemK/MazF family toxin</fullName>
    </submittedName>
</protein>
<keyword evidence="4" id="KW-1185">Reference proteome</keyword>
<keyword evidence="2" id="KW-1277">Toxin-antitoxin system</keyword>
<proteinExistence type="inferred from homology"/>
<dbReference type="Gene3D" id="2.30.30.110">
    <property type="match status" value="1"/>
</dbReference>
<dbReference type="InterPro" id="IPR011067">
    <property type="entry name" value="Plasmid_toxin/cell-grow_inhib"/>
</dbReference>
<dbReference type="InterPro" id="IPR003477">
    <property type="entry name" value="PemK-like"/>
</dbReference>
<reference evidence="3" key="1">
    <citation type="submission" date="2021-02" db="EMBL/GenBank/DDBJ databases">
        <title>The CRISPR/cas machinery reduction and long-range gene transfer in the hot spring cyanobacterium Synechococcus.</title>
        <authorList>
            <person name="Dvorak P."/>
            <person name="Jahodarova E."/>
            <person name="Hasler P."/>
            <person name="Poulickova A."/>
        </authorList>
    </citation>
    <scope>NUCLEOTIDE SEQUENCE</scope>
    <source>
        <strain evidence="3">Rupite</strain>
    </source>
</reference>
<organism evidence="3 4">
    <name type="scientific">Thermostichus vulcanus str. 'Rupite'</name>
    <dbReference type="NCBI Taxonomy" id="2813851"/>
    <lineage>
        <taxon>Bacteria</taxon>
        <taxon>Bacillati</taxon>
        <taxon>Cyanobacteriota</taxon>
        <taxon>Cyanophyceae</taxon>
        <taxon>Thermostichales</taxon>
        <taxon>Thermostichaceae</taxon>
        <taxon>Thermostichus</taxon>
    </lineage>
</organism>
<dbReference type="SUPFAM" id="SSF50118">
    <property type="entry name" value="Cell growth inhibitor/plasmid maintenance toxic component"/>
    <property type="match status" value="1"/>
</dbReference>
<comment type="similarity">
    <text evidence="1">Belongs to the PemK/MazF family.</text>
</comment>
<evidence type="ECO:0000313" key="4">
    <source>
        <dbReference type="Proteomes" id="UP000830835"/>
    </source>
</evidence>
<sequence>MPLAKGDIVLVPFPFTDLSQTKLRPAVILWVEPQGQDITLCFISSQNLERITPDELLLEIGDPEFTQTGLKVTSKIKVTKIITLERQLLQRRLGSLGTQQIQRLNQILIQALQLDV</sequence>
<evidence type="ECO:0000313" key="3">
    <source>
        <dbReference type="EMBL" id="MCJ2542487.1"/>
    </source>
</evidence>
<dbReference type="Pfam" id="PF02452">
    <property type="entry name" value="PemK_toxin"/>
    <property type="match status" value="1"/>
</dbReference>
<name>A0ABT0C9U2_THEVL</name>
<evidence type="ECO:0000256" key="2">
    <source>
        <dbReference type="ARBA" id="ARBA00022649"/>
    </source>
</evidence>
<dbReference type="RefSeq" id="WP_244349764.1">
    <property type="nucleotide sequence ID" value="NZ_JAFIRA010000011.1"/>
</dbReference>
<comment type="caution">
    <text evidence="3">The sequence shown here is derived from an EMBL/GenBank/DDBJ whole genome shotgun (WGS) entry which is preliminary data.</text>
</comment>
<evidence type="ECO:0000256" key="1">
    <source>
        <dbReference type="ARBA" id="ARBA00007521"/>
    </source>
</evidence>
<dbReference type="EMBL" id="JAFIRA010000011">
    <property type="protein sequence ID" value="MCJ2542487.1"/>
    <property type="molecule type" value="Genomic_DNA"/>
</dbReference>
<dbReference type="Proteomes" id="UP000830835">
    <property type="component" value="Unassembled WGS sequence"/>
</dbReference>
<accession>A0ABT0C9U2</accession>